<dbReference type="AlphaFoldDB" id="A0A1H9JB30"/>
<evidence type="ECO:0000313" key="1">
    <source>
        <dbReference type="EMBL" id="SEQ84231.1"/>
    </source>
</evidence>
<gene>
    <name evidence="1" type="ORF">SAMN03080615_02903</name>
</gene>
<reference evidence="2" key="1">
    <citation type="submission" date="2016-10" db="EMBL/GenBank/DDBJ databases">
        <authorList>
            <person name="Varghese N."/>
            <person name="Submissions S."/>
        </authorList>
    </citation>
    <scope>NUCLEOTIDE SEQUENCE [LARGE SCALE GENOMIC DNA]</scope>
    <source>
        <strain evidence="2">DSM 18887</strain>
    </source>
</reference>
<keyword evidence="2" id="KW-1185">Reference proteome</keyword>
<dbReference type="RefSeq" id="WP_091359698.1">
    <property type="nucleotide sequence ID" value="NZ_AP025284.1"/>
</dbReference>
<dbReference type="STRING" id="355243.SAMN03080615_02903"/>
<dbReference type="Pfam" id="PF16691">
    <property type="entry name" value="DUF5062"/>
    <property type="match status" value="1"/>
</dbReference>
<dbReference type="Gene3D" id="1.20.120.1930">
    <property type="entry name" value="Uncharacterised protein PF16691, DUF5062"/>
    <property type="match status" value="1"/>
</dbReference>
<dbReference type="InterPro" id="IPR038316">
    <property type="entry name" value="DUF5062_sf"/>
</dbReference>
<dbReference type="Proteomes" id="UP000198749">
    <property type="component" value="Unassembled WGS sequence"/>
</dbReference>
<proteinExistence type="predicted"/>
<protein>
    <recommendedName>
        <fullName evidence="3">DUF5062 domain-containing protein</fullName>
    </recommendedName>
</protein>
<evidence type="ECO:0000313" key="2">
    <source>
        <dbReference type="Proteomes" id="UP000198749"/>
    </source>
</evidence>
<sequence>MKKLKHEAELVKEAIRIGGVYMEKRGAGQFEATDSASNKITAIYRLLVLDKLIQPLAKGEESEPNMKHKLALWISRQLPKGHPLLEE</sequence>
<dbReference type="InterPro" id="IPR032036">
    <property type="entry name" value="DUF5062"/>
</dbReference>
<name>A0A1H9JB30_9GAMM</name>
<organism evidence="1 2">
    <name type="scientific">Amphritea atlantica</name>
    <dbReference type="NCBI Taxonomy" id="355243"/>
    <lineage>
        <taxon>Bacteria</taxon>
        <taxon>Pseudomonadati</taxon>
        <taxon>Pseudomonadota</taxon>
        <taxon>Gammaproteobacteria</taxon>
        <taxon>Oceanospirillales</taxon>
        <taxon>Oceanospirillaceae</taxon>
        <taxon>Amphritea</taxon>
    </lineage>
</organism>
<dbReference type="OrthoDB" id="8547747at2"/>
<dbReference type="EMBL" id="FOGB01000009">
    <property type="protein sequence ID" value="SEQ84231.1"/>
    <property type="molecule type" value="Genomic_DNA"/>
</dbReference>
<accession>A0A1H9JB30</accession>
<evidence type="ECO:0008006" key="3">
    <source>
        <dbReference type="Google" id="ProtNLM"/>
    </source>
</evidence>